<keyword evidence="2" id="KW-1185">Reference proteome</keyword>
<dbReference type="AlphaFoldDB" id="A0AAV4UEK2"/>
<dbReference type="EMBL" id="BPLR01012744">
    <property type="protein sequence ID" value="GIY56219.1"/>
    <property type="molecule type" value="Genomic_DNA"/>
</dbReference>
<proteinExistence type="predicted"/>
<sequence length="94" mass="10720">MAGPMKCELSLRLFSPRLEPGSRPIEAWNDVSYDAVRAQALISGAKENSKYTTYRTTDDADVRIIILRFAVADEIFAGERFNVPMKNKKRWVLI</sequence>
<organism evidence="1 2">
    <name type="scientific">Caerostris extrusa</name>
    <name type="common">Bark spider</name>
    <name type="synonym">Caerostris bankana</name>
    <dbReference type="NCBI Taxonomy" id="172846"/>
    <lineage>
        <taxon>Eukaryota</taxon>
        <taxon>Metazoa</taxon>
        <taxon>Ecdysozoa</taxon>
        <taxon>Arthropoda</taxon>
        <taxon>Chelicerata</taxon>
        <taxon>Arachnida</taxon>
        <taxon>Araneae</taxon>
        <taxon>Araneomorphae</taxon>
        <taxon>Entelegynae</taxon>
        <taxon>Araneoidea</taxon>
        <taxon>Araneidae</taxon>
        <taxon>Caerostris</taxon>
    </lineage>
</organism>
<gene>
    <name evidence="1" type="ORF">CEXT_737151</name>
</gene>
<protein>
    <submittedName>
        <fullName evidence="1">Uncharacterized protein</fullName>
    </submittedName>
</protein>
<name>A0AAV4UEK2_CAEEX</name>
<dbReference type="Proteomes" id="UP001054945">
    <property type="component" value="Unassembled WGS sequence"/>
</dbReference>
<reference evidence="1 2" key="1">
    <citation type="submission" date="2021-06" db="EMBL/GenBank/DDBJ databases">
        <title>Caerostris extrusa draft genome.</title>
        <authorList>
            <person name="Kono N."/>
            <person name="Arakawa K."/>
        </authorList>
    </citation>
    <scope>NUCLEOTIDE SEQUENCE [LARGE SCALE GENOMIC DNA]</scope>
</reference>
<accession>A0AAV4UEK2</accession>
<evidence type="ECO:0000313" key="2">
    <source>
        <dbReference type="Proteomes" id="UP001054945"/>
    </source>
</evidence>
<evidence type="ECO:0000313" key="1">
    <source>
        <dbReference type="EMBL" id="GIY56219.1"/>
    </source>
</evidence>
<comment type="caution">
    <text evidence="1">The sequence shown here is derived from an EMBL/GenBank/DDBJ whole genome shotgun (WGS) entry which is preliminary data.</text>
</comment>